<dbReference type="Pfam" id="PF07980">
    <property type="entry name" value="SusD_RagB"/>
    <property type="match status" value="1"/>
</dbReference>
<organism evidence="8 9">
    <name type="scientific">Tenuifilum thalassicum</name>
    <dbReference type="NCBI Taxonomy" id="2590900"/>
    <lineage>
        <taxon>Bacteria</taxon>
        <taxon>Pseudomonadati</taxon>
        <taxon>Bacteroidota</taxon>
        <taxon>Bacteroidia</taxon>
        <taxon>Bacteroidales</taxon>
        <taxon>Tenuifilaceae</taxon>
        <taxon>Tenuifilum</taxon>
    </lineage>
</organism>
<evidence type="ECO:0000256" key="3">
    <source>
        <dbReference type="ARBA" id="ARBA00022729"/>
    </source>
</evidence>
<gene>
    <name evidence="8" type="ORF">FHG85_10475</name>
</gene>
<feature type="domain" description="RagB/SusD" evidence="6">
    <location>
        <begin position="376"/>
        <end position="532"/>
    </location>
</feature>
<dbReference type="EMBL" id="CP041345">
    <property type="protein sequence ID" value="QKG80674.1"/>
    <property type="molecule type" value="Genomic_DNA"/>
</dbReference>
<proteinExistence type="inferred from homology"/>
<dbReference type="Gene3D" id="1.25.40.390">
    <property type="match status" value="1"/>
</dbReference>
<reference evidence="8 9" key="1">
    <citation type="submission" date="2019-07" db="EMBL/GenBank/DDBJ databases">
        <title>Thalassofilum flectens gen. nov., sp. nov., a novel moderate thermophilic anaerobe from a shallow sea hot spring in Kunashir Island (Russia), representing a new family in the order Bacteroidales, and proposal of Thalassofilacea fam. nov.</title>
        <authorList>
            <person name="Kochetkova T.V."/>
            <person name="Podosokorskaya O.A."/>
            <person name="Novikov A."/>
            <person name="Elcheninov A.G."/>
            <person name="Toshchakov S.V."/>
            <person name="Kublanov I.V."/>
        </authorList>
    </citation>
    <scope>NUCLEOTIDE SEQUENCE [LARGE SCALE GENOMIC DNA]</scope>
    <source>
        <strain evidence="8 9">38-H</strain>
    </source>
</reference>
<feature type="domain" description="SusD-like N-terminal" evidence="7">
    <location>
        <begin position="107"/>
        <end position="231"/>
    </location>
</feature>
<dbReference type="PROSITE" id="PS51257">
    <property type="entry name" value="PROKAR_LIPOPROTEIN"/>
    <property type="match status" value="1"/>
</dbReference>
<keyword evidence="4" id="KW-0472">Membrane</keyword>
<keyword evidence="9" id="KW-1185">Reference proteome</keyword>
<evidence type="ECO:0000256" key="5">
    <source>
        <dbReference type="ARBA" id="ARBA00023237"/>
    </source>
</evidence>
<dbReference type="AlphaFoldDB" id="A0A7D4AY46"/>
<evidence type="ECO:0000259" key="7">
    <source>
        <dbReference type="Pfam" id="PF14322"/>
    </source>
</evidence>
<keyword evidence="5" id="KW-0998">Cell outer membrane</keyword>
<dbReference type="GO" id="GO:0009279">
    <property type="term" value="C:cell outer membrane"/>
    <property type="evidence" value="ECO:0007669"/>
    <property type="project" value="UniProtKB-SubCell"/>
</dbReference>
<comment type="similarity">
    <text evidence="2">Belongs to the SusD family.</text>
</comment>
<keyword evidence="3" id="KW-0732">Signal</keyword>
<evidence type="ECO:0000256" key="2">
    <source>
        <dbReference type="ARBA" id="ARBA00006275"/>
    </source>
</evidence>
<sequence>MFITTMRKIKNISIILFLAIGFVACTKDFLELEPLTDRSEDNFYKTEQDAFEAIVSIYDVLQWQTGGGYHPWDLVCNILSDDAFAGGSGPGDRPGLVRMGKFSNFTNDEEPLGLWKDRYAGIYRANLFLDKVENIQFENEDLKTRFIAEARFLRGYFYYELVQFYGHIPLILKPLSPTENQQVAADPADVYDQIADDLYYAYQNLPENIPAAEKGRASKWAAGALLARVYLFHKGYGKGVLGITRDLKAGDKTLAETDIEAIIDDIVNNSGHALVPNYADLWGVGNENNVESIFEIQHTQKADWGDWNWRNGTEGNWAVVMTGFRGVEDPIYDIGWSFQPASKSLADEFETGDPRYSVSILDAAAEGLVYKPQDCYQHTGYAFKKFYPRKADKPATNDALNWPYNRPVIRFADVLLMGAELNLDNDLGKAQDYYSRVRKRAFGDSHVPPTLTNDADGLDLIYHERRVEFAGEGLRYWDLLRRGLTYAEEKINAAAGAAPLDETFNSATLGLLPIPQTEITLSGNKLTQNAGY</sequence>
<dbReference type="Proteomes" id="UP000500961">
    <property type="component" value="Chromosome"/>
</dbReference>
<dbReference type="InterPro" id="IPR012944">
    <property type="entry name" value="SusD_RagB_dom"/>
</dbReference>
<evidence type="ECO:0000256" key="4">
    <source>
        <dbReference type="ARBA" id="ARBA00023136"/>
    </source>
</evidence>
<evidence type="ECO:0000313" key="9">
    <source>
        <dbReference type="Proteomes" id="UP000500961"/>
    </source>
</evidence>
<evidence type="ECO:0000259" key="6">
    <source>
        <dbReference type="Pfam" id="PF07980"/>
    </source>
</evidence>
<comment type="subcellular location">
    <subcellularLocation>
        <location evidence="1">Cell outer membrane</location>
    </subcellularLocation>
</comment>
<dbReference type="InterPro" id="IPR011990">
    <property type="entry name" value="TPR-like_helical_dom_sf"/>
</dbReference>
<dbReference type="CDD" id="cd08977">
    <property type="entry name" value="SusD"/>
    <property type="match status" value="1"/>
</dbReference>
<accession>A0A7D4AY46</accession>
<evidence type="ECO:0000313" key="8">
    <source>
        <dbReference type="EMBL" id="QKG80674.1"/>
    </source>
</evidence>
<dbReference type="KEGG" id="ttz:FHG85_10475"/>
<dbReference type="SUPFAM" id="SSF48452">
    <property type="entry name" value="TPR-like"/>
    <property type="match status" value="1"/>
</dbReference>
<dbReference type="InterPro" id="IPR033985">
    <property type="entry name" value="SusD-like_N"/>
</dbReference>
<name>A0A7D4AY46_9BACT</name>
<dbReference type="Pfam" id="PF14322">
    <property type="entry name" value="SusD-like_3"/>
    <property type="match status" value="1"/>
</dbReference>
<evidence type="ECO:0000256" key="1">
    <source>
        <dbReference type="ARBA" id="ARBA00004442"/>
    </source>
</evidence>
<protein>
    <submittedName>
        <fullName evidence="8">RagB/SusD family nutrient uptake outer membrane protein</fullName>
    </submittedName>
</protein>